<evidence type="ECO:0000313" key="5">
    <source>
        <dbReference type="EMBL" id="MEM5948451.1"/>
    </source>
</evidence>
<dbReference type="Pfam" id="PF00294">
    <property type="entry name" value="PfkB"/>
    <property type="match status" value="1"/>
</dbReference>
<keyword evidence="6" id="KW-1185">Reference proteome</keyword>
<dbReference type="SUPFAM" id="SSF53613">
    <property type="entry name" value="Ribokinase-like"/>
    <property type="match status" value="1"/>
</dbReference>
<dbReference type="InterPro" id="IPR052700">
    <property type="entry name" value="Carb_kinase_PfkB-like"/>
</dbReference>
<dbReference type="PANTHER" id="PTHR43320">
    <property type="entry name" value="SUGAR KINASE"/>
    <property type="match status" value="1"/>
</dbReference>
<reference evidence="5 6" key="1">
    <citation type="submission" date="2024-03" db="EMBL/GenBank/DDBJ databases">
        <title>Ignisphaera cupida sp. nov., a hyperthermophilic hydrolytic archaeon from a hot spring of Kamchatka, and proposal of Ignisphaeraceae fam. nov.</title>
        <authorList>
            <person name="Podosokorskaya O.A."/>
            <person name="Elcheninov A.G."/>
            <person name="Maltseva A.I."/>
            <person name="Zayulina K.S."/>
            <person name="Novikov A."/>
            <person name="Merkel A.Y."/>
        </authorList>
    </citation>
    <scope>NUCLEOTIDE SEQUENCE [LARGE SCALE GENOMIC DNA]</scope>
    <source>
        <strain evidence="5 6">38H-sp</strain>
    </source>
</reference>
<dbReference type="Gene3D" id="3.40.1190.20">
    <property type="match status" value="1"/>
</dbReference>
<dbReference type="RefSeq" id="WP_420069897.1">
    <property type="nucleotide sequence ID" value="NZ_JBCHKQ010000003.1"/>
</dbReference>
<dbReference type="GO" id="GO:0016301">
    <property type="term" value="F:kinase activity"/>
    <property type="evidence" value="ECO:0007669"/>
    <property type="project" value="UniProtKB-KW"/>
</dbReference>
<name>A0ABU9UDD0_9SPIR</name>
<comment type="caution">
    <text evidence="5">The sequence shown here is derived from an EMBL/GenBank/DDBJ whole genome shotgun (WGS) entry which is preliminary data.</text>
</comment>
<proteinExistence type="inferred from homology"/>
<dbReference type="InterPro" id="IPR011611">
    <property type="entry name" value="PfkB_dom"/>
</dbReference>
<evidence type="ECO:0000256" key="3">
    <source>
        <dbReference type="ARBA" id="ARBA00022777"/>
    </source>
</evidence>
<dbReference type="PANTHER" id="PTHR43320:SF2">
    <property type="entry name" value="2-DEHYDRO-3-DEOXYGLUCONOKINASE_2-DEHYDRO-3-DEOXYGALACTONOKINASE"/>
    <property type="match status" value="1"/>
</dbReference>
<sequence>MGNKIITFGEIMLRLKSPEHQRLFQSPMLEATFGGGEANVAVSLSILGEKASFVSALPDNSIGDAAIRELMKYGVDTSYIKREKGRMGIYFLERGANQRPSNVVYDRDNTCISQVKPDDFDWEKIFSDAKWFHITGITPALSQSTADTSLTAVQEAKKHNCSVSIDLNYRKKLWNYGKKPTEVMSKLASHADIIIANEEDIQKCLGIEVEGIDVTSGSLNYDAYKTLGQKVLSTYPNIKYLAITLRESHSADYNSWSSVLISSKGMTISRKYEITNIVDRVGGGDSFSAGLIYALNNFGDDTEKIINFATAASALKHSIYGDFNLTKLSEIDTLMKGDGSGRVQR</sequence>
<feature type="domain" description="Carbohydrate kinase PfkB" evidence="4">
    <location>
        <begin position="4"/>
        <end position="316"/>
    </location>
</feature>
<comment type="similarity">
    <text evidence="1">Belongs to the carbohydrate kinase PfkB family.</text>
</comment>
<gene>
    <name evidence="5" type="ORF">WKV44_07825</name>
</gene>
<evidence type="ECO:0000256" key="2">
    <source>
        <dbReference type="ARBA" id="ARBA00022679"/>
    </source>
</evidence>
<evidence type="ECO:0000259" key="4">
    <source>
        <dbReference type="Pfam" id="PF00294"/>
    </source>
</evidence>
<organism evidence="5 6">
    <name type="scientific">Rarispira pelagica</name>
    <dbReference type="NCBI Taxonomy" id="3141764"/>
    <lineage>
        <taxon>Bacteria</taxon>
        <taxon>Pseudomonadati</taxon>
        <taxon>Spirochaetota</taxon>
        <taxon>Spirochaetia</taxon>
        <taxon>Winmispirales</taxon>
        <taxon>Winmispiraceae</taxon>
        <taxon>Rarispira</taxon>
    </lineage>
</organism>
<dbReference type="InterPro" id="IPR029056">
    <property type="entry name" value="Ribokinase-like"/>
</dbReference>
<evidence type="ECO:0000313" key="6">
    <source>
        <dbReference type="Proteomes" id="UP001466331"/>
    </source>
</evidence>
<protein>
    <submittedName>
        <fullName evidence="5">Sugar kinase</fullName>
    </submittedName>
</protein>
<keyword evidence="3 5" id="KW-0418">Kinase</keyword>
<accession>A0ABU9UDD0</accession>
<keyword evidence="2" id="KW-0808">Transferase</keyword>
<dbReference type="Proteomes" id="UP001466331">
    <property type="component" value="Unassembled WGS sequence"/>
</dbReference>
<evidence type="ECO:0000256" key="1">
    <source>
        <dbReference type="ARBA" id="ARBA00010688"/>
    </source>
</evidence>
<dbReference type="CDD" id="cd01166">
    <property type="entry name" value="KdgK"/>
    <property type="match status" value="1"/>
</dbReference>
<dbReference type="EMBL" id="JBCHKQ010000003">
    <property type="protein sequence ID" value="MEM5948451.1"/>
    <property type="molecule type" value="Genomic_DNA"/>
</dbReference>